<keyword evidence="1" id="KW-1133">Transmembrane helix</keyword>
<keyword evidence="1" id="KW-0472">Membrane</keyword>
<keyword evidence="3" id="KW-1185">Reference proteome</keyword>
<dbReference type="EMBL" id="CATNWA010006064">
    <property type="protein sequence ID" value="CAI9551324.1"/>
    <property type="molecule type" value="Genomic_DNA"/>
</dbReference>
<gene>
    <name evidence="2" type="ORF">SPARVUS_LOCUS3728845</name>
</gene>
<keyword evidence="1" id="KW-0812">Transmembrane</keyword>
<proteinExistence type="predicted"/>
<evidence type="ECO:0000256" key="1">
    <source>
        <dbReference type="SAM" id="Phobius"/>
    </source>
</evidence>
<name>A0ABN9BUC6_9NEOB</name>
<feature type="transmembrane region" description="Helical" evidence="1">
    <location>
        <begin position="12"/>
        <end position="33"/>
    </location>
</feature>
<reference evidence="2" key="1">
    <citation type="submission" date="2023-05" db="EMBL/GenBank/DDBJ databases">
        <authorList>
            <person name="Stuckert A."/>
        </authorList>
    </citation>
    <scope>NUCLEOTIDE SEQUENCE</scope>
</reference>
<comment type="caution">
    <text evidence="2">The sequence shown here is derived from an EMBL/GenBank/DDBJ whole genome shotgun (WGS) entry which is preliminary data.</text>
</comment>
<dbReference type="Proteomes" id="UP001162483">
    <property type="component" value="Unassembled WGS sequence"/>
</dbReference>
<protein>
    <submittedName>
        <fullName evidence="2">Uncharacterized protein</fullName>
    </submittedName>
</protein>
<feature type="transmembrane region" description="Helical" evidence="1">
    <location>
        <begin position="107"/>
        <end position="126"/>
    </location>
</feature>
<evidence type="ECO:0000313" key="2">
    <source>
        <dbReference type="EMBL" id="CAI9551324.1"/>
    </source>
</evidence>
<sequence>MLYGRSGGHWLQGVLGLLGTVALMVSVLTSQWYNGKGLWDEVADKAKATNQTSLLQHNRVHGAQRFFAGLSFIMAAAGSCICLVYLFCLRPPRHPHHTLRMPNPGSLLLAVLPSTGFFFSVAWTIFTWQHREVITANWTRLGFSYWLGGLAWTSLLLLLPILYLVEECAIRASHKPLLV</sequence>
<feature type="transmembrane region" description="Helical" evidence="1">
    <location>
        <begin position="66"/>
        <end position="87"/>
    </location>
</feature>
<evidence type="ECO:0000313" key="3">
    <source>
        <dbReference type="Proteomes" id="UP001162483"/>
    </source>
</evidence>
<accession>A0ABN9BUC6</accession>
<feature type="transmembrane region" description="Helical" evidence="1">
    <location>
        <begin position="146"/>
        <end position="165"/>
    </location>
</feature>
<organism evidence="2 3">
    <name type="scientific">Staurois parvus</name>
    <dbReference type="NCBI Taxonomy" id="386267"/>
    <lineage>
        <taxon>Eukaryota</taxon>
        <taxon>Metazoa</taxon>
        <taxon>Chordata</taxon>
        <taxon>Craniata</taxon>
        <taxon>Vertebrata</taxon>
        <taxon>Euteleostomi</taxon>
        <taxon>Amphibia</taxon>
        <taxon>Batrachia</taxon>
        <taxon>Anura</taxon>
        <taxon>Neobatrachia</taxon>
        <taxon>Ranoidea</taxon>
        <taxon>Ranidae</taxon>
        <taxon>Staurois</taxon>
    </lineage>
</organism>